<protein>
    <submittedName>
        <fullName evidence="8">4Fe-4S binding protein</fullName>
    </submittedName>
</protein>
<evidence type="ECO:0000256" key="4">
    <source>
        <dbReference type="ARBA" id="ARBA00022737"/>
    </source>
</evidence>
<dbReference type="SUPFAM" id="SSF54862">
    <property type="entry name" value="4Fe-4S ferredoxins"/>
    <property type="match status" value="1"/>
</dbReference>
<comment type="caution">
    <text evidence="8">The sequence shown here is derived from an EMBL/GenBank/DDBJ whole genome shotgun (WGS) entry which is preliminary data.</text>
</comment>
<dbReference type="PROSITE" id="PS00198">
    <property type="entry name" value="4FE4S_FER_1"/>
    <property type="match status" value="1"/>
</dbReference>
<dbReference type="PANTHER" id="PTHR43724:SF1">
    <property type="entry name" value="PYRUVATE SYNTHASE SUBUNIT PORD"/>
    <property type="match status" value="1"/>
</dbReference>
<evidence type="ECO:0000259" key="7">
    <source>
        <dbReference type="PROSITE" id="PS51379"/>
    </source>
</evidence>
<reference evidence="8" key="2">
    <citation type="journal article" date="2021" name="PeerJ">
        <title>Extensive microbial diversity within the chicken gut microbiome revealed by metagenomics and culture.</title>
        <authorList>
            <person name="Gilroy R."/>
            <person name="Ravi A."/>
            <person name="Getino M."/>
            <person name="Pursley I."/>
            <person name="Horton D.L."/>
            <person name="Alikhan N.F."/>
            <person name="Baker D."/>
            <person name="Gharbi K."/>
            <person name="Hall N."/>
            <person name="Watson M."/>
            <person name="Adriaenssens E.M."/>
            <person name="Foster-Nyarko E."/>
            <person name="Jarju S."/>
            <person name="Secka A."/>
            <person name="Antonio M."/>
            <person name="Oren A."/>
            <person name="Chaudhuri R.R."/>
            <person name="La Ragione R."/>
            <person name="Hildebrand F."/>
            <person name="Pallen M.J."/>
        </authorList>
    </citation>
    <scope>NUCLEOTIDE SEQUENCE</scope>
    <source>
        <strain evidence="8">ChiHjej10B9-9673</strain>
    </source>
</reference>
<keyword evidence="4" id="KW-0677">Repeat</keyword>
<dbReference type="GO" id="GO:0016625">
    <property type="term" value="F:oxidoreductase activity, acting on the aldehyde or oxo group of donors, iron-sulfur protein as acceptor"/>
    <property type="evidence" value="ECO:0007669"/>
    <property type="project" value="InterPro"/>
</dbReference>
<keyword evidence="3" id="KW-0479">Metal-binding</keyword>
<keyword evidence="6" id="KW-0411">Iron-sulfur</keyword>
<evidence type="ECO:0000256" key="6">
    <source>
        <dbReference type="ARBA" id="ARBA00023014"/>
    </source>
</evidence>
<reference evidence="8" key="1">
    <citation type="submission" date="2020-10" db="EMBL/GenBank/DDBJ databases">
        <authorList>
            <person name="Gilroy R."/>
        </authorList>
    </citation>
    <scope>NUCLEOTIDE SEQUENCE</scope>
    <source>
        <strain evidence="8">ChiHjej10B9-9673</strain>
    </source>
</reference>
<evidence type="ECO:0000256" key="5">
    <source>
        <dbReference type="ARBA" id="ARBA00023004"/>
    </source>
</evidence>
<organism evidence="8 9">
    <name type="scientific">Candidatus Scatomorpha merdipullorum</name>
    <dbReference type="NCBI Taxonomy" id="2840927"/>
    <lineage>
        <taxon>Bacteria</taxon>
        <taxon>Bacillati</taxon>
        <taxon>Bacillota</taxon>
        <taxon>Clostridia</taxon>
        <taxon>Eubacteriales</taxon>
        <taxon>Candidatus Scatomorpha</taxon>
    </lineage>
</organism>
<dbReference type="Gene3D" id="3.30.70.20">
    <property type="match status" value="2"/>
</dbReference>
<evidence type="ECO:0000256" key="2">
    <source>
        <dbReference type="ARBA" id="ARBA00022485"/>
    </source>
</evidence>
<dbReference type="InterPro" id="IPR011898">
    <property type="entry name" value="PorD_KorD"/>
</dbReference>
<feature type="domain" description="4Fe-4S ferredoxin-type" evidence="7">
    <location>
        <begin position="24"/>
        <end position="51"/>
    </location>
</feature>
<keyword evidence="5" id="KW-0408">Iron</keyword>
<dbReference type="Proteomes" id="UP000824001">
    <property type="component" value="Unassembled WGS sequence"/>
</dbReference>
<sequence length="84" mass="9328">MDRHVTPLGNQGMYILDTASWRVVRPVMDKNRCVNCGICLTLCPVGSIYAEVKQILISYDYCKGCGLCAAECPKRAINMEAEVK</sequence>
<dbReference type="AlphaFoldDB" id="A0A9D1JV85"/>
<proteinExistence type="predicted"/>
<dbReference type="InterPro" id="IPR017900">
    <property type="entry name" value="4Fe4S_Fe_S_CS"/>
</dbReference>
<evidence type="ECO:0000313" key="8">
    <source>
        <dbReference type="EMBL" id="HIS66922.1"/>
    </source>
</evidence>
<name>A0A9D1JV85_9FIRM</name>
<dbReference type="Pfam" id="PF14697">
    <property type="entry name" value="Fer4_21"/>
    <property type="match status" value="1"/>
</dbReference>
<comment type="cofactor">
    <cofactor evidence="1">
        <name>[4Fe-4S] cluster</name>
        <dbReference type="ChEBI" id="CHEBI:49883"/>
    </cofactor>
</comment>
<evidence type="ECO:0000313" key="9">
    <source>
        <dbReference type="Proteomes" id="UP000824001"/>
    </source>
</evidence>
<dbReference type="GO" id="GO:0051539">
    <property type="term" value="F:4 iron, 4 sulfur cluster binding"/>
    <property type="evidence" value="ECO:0007669"/>
    <property type="project" value="UniProtKB-KW"/>
</dbReference>
<evidence type="ECO:0000256" key="3">
    <source>
        <dbReference type="ARBA" id="ARBA00022723"/>
    </source>
</evidence>
<keyword evidence="2" id="KW-0004">4Fe-4S</keyword>
<dbReference type="InterPro" id="IPR017896">
    <property type="entry name" value="4Fe4S_Fe-S-bd"/>
</dbReference>
<evidence type="ECO:0000256" key="1">
    <source>
        <dbReference type="ARBA" id="ARBA00001966"/>
    </source>
</evidence>
<accession>A0A9D1JV85</accession>
<dbReference type="NCBIfam" id="TIGR02179">
    <property type="entry name" value="PorD_KorD"/>
    <property type="match status" value="1"/>
</dbReference>
<gene>
    <name evidence="8" type="ORF">IAC18_05100</name>
</gene>
<feature type="domain" description="4Fe-4S ferredoxin-type" evidence="7">
    <location>
        <begin position="53"/>
        <end position="82"/>
    </location>
</feature>
<dbReference type="PROSITE" id="PS51379">
    <property type="entry name" value="4FE4S_FER_2"/>
    <property type="match status" value="2"/>
</dbReference>
<dbReference type="EMBL" id="DVJK01000140">
    <property type="protein sequence ID" value="HIS66922.1"/>
    <property type="molecule type" value="Genomic_DNA"/>
</dbReference>
<dbReference type="PANTHER" id="PTHR43724">
    <property type="entry name" value="PYRUVATE SYNTHASE SUBUNIT PORD"/>
    <property type="match status" value="1"/>
</dbReference>
<dbReference type="GO" id="GO:0046872">
    <property type="term" value="F:metal ion binding"/>
    <property type="evidence" value="ECO:0007669"/>
    <property type="project" value="UniProtKB-KW"/>
</dbReference>